<proteinExistence type="predicted"/>
<evidence type="ECO:0000313" key="4">
    <source>
        <dbReference type="EMBL" id="RUS73808.1"/>
    </source>
</evidence>
<comment type="caution">
    <text evidence="4">The sequence shown here is derived from an EMBL/GenBank/DDBJ whole genome shotgun (WGS) entry which is preliminary data.</text>
</comment>
<dbReference type="Gene3D" id="1.25.40.20">
    <property type="entry name" value="Ankyrin repeat-containing domain"/>
    <property type="match status" value="1"/>
</dbReference>
<keyword evidence="1" id="KW-0677">Repeat</keyword>
<dbReference type="InterPro" id="IPR002110">
    <property type="entry name" value="Ankyrin_rpt"/>
</dbReference>
<dbReference type="EMBL" id="RQTK01000897">
    <property type="protein sequence ID" value="RUS73808.1"/>
    <property type="molecule type" value="Genomic_DNA"/>
</dbReference>
<accession>A0A3S0Z9H6</accession>
<sequence length="521" mass="58373">CERTQFPDLGKTYWVKFRRGFHENAELFKSIENGSCPCSSMISKRTVAVMPEMAAAASGNVKMLRSLTEPWLKLKTQATSNKQSKKPQNAVDQFPSKSNIKITKSERCPRLSVDFMSKVERFGESKIGMLLQHSLYGGSDAVVDHLLSGMDPWPLSLDETMSCFHMCMLMSRDDLFYRLAILSGSPDTLSRAYHTGTPLMVAASYGRTLLVNLLIAGGASPLLQNADGVTAVHMALESDYKDSEIIVLRMLTAAPCPELYSTFIATALRSRKFLVAKYLIDQGVTTVREHTHRRSALEVEIPLLHWWMNRFEGQVFKDVLEFLLSQDLDVNFRDATTGDTALHMAVRQHQDAGLVEMFAAKGARVNATNTRGETPLLYSLIWNQPKHFGSFIKVGATISDPERMFTSALEKRMFQIVLILLHAGYTPSSANLELLAQLGPRVPEPTQVLISTVMSEPTPLPMLCALSLREAFGDGLNPYLTRVGCPSIIRRFIHLEHLMERFLDPVSWSKILQWNAPHLSY</sequence>
<dbReference type="PANTHER" id="PTHR24126:SF14">
    <property type="entry name" value="ANK_REP_REGION DOMAIN-CONTAINING PROTEIN"/>
    <property type="match status" value="1"/>
</dbReference>
<dbReference type="AlphaFoldDB" id="A0A3S0Z9H6"/>
<reference evidence="4 5" key="1">
    <citation type="submission" date="2019-01" db="EMBL/GenBank/DDBJ databases">
        <title>A draft genome assembly of the solar-powered sea slug Elysia chlorotica.</title>
        <authorList>
            <person name="Cai H."/>
            <person name="Li Q."/>
            <person name="Fang X."/>
            <person name="Li J."/>
            <person name="Curtis N.E."/>
            <person name="Altenburger A."/>
            <person name="Shibata T."/>
            <person name="Feng M."/>
            <person name="Maeda T."/>
            <person name="Schwartz J.A."/>
            <person name="Shigenobu S."/>
            <person name="Lundholm N."/>
            <person name="Nishiyama T."/>
            <person name="Yang H."/>
            <person name="Hasebe M."/>
            <person name="Li S."/>
            <person name="Pierce S.K."/>
            <person name="Wang J."/>
        </authorList>
    </citation>
    <scope>NUCLEOTIDE SEQUENCE [LARGE SCALE GENOMIC DNA]</scope>
    <source>
        <strain evidence="4">EC2010</strain>
        <tissue evidence="4">Whole organism of an adult</tissue>
    </source>
</reference>
<evidence type="ECO:0000256" key="2">
    <source>
        <dbReference type="ARBA" id="ARBA00023043"/>
    </source>
</evidence>
<evidence type="ECO:0000313" key="5">
    <source>
        <dbReference type="Proteomes" id="UP000271974"/>
    </source>
</evidence>
<dbReference type="InterPro" id="IPR036770">
    <property type="entry name" value="Ankyrin_rpt-contain_sf"/>
</dbReference>
<keyword evidence="5" id="KW-1185">Reference proteome</keyword>
<protein>
    <submittedName>
        <fullName evidence="4">Uncharacterized protein</fullName>
    </submittedName>
</protein>
<feature type="non-terminal residue" evidence="4">
    <location>
        <position position="1"/>
    </location>
</feature>
<dbReference type="OrthoDB" id="366390at2759"/>
<feature type="repeat" description="ANK" evidence="3">
    <location>
        <begin position="194"/>
        <end position="226"/>
    </location>
</feature>
<organism evidence="4 5">
    <name type="scientific">Elysia chlorotica</name>
    <name type="common">Eastern emerald elysia</name>
    <name type="synonym">Sea slug</name>
    <dbReference type="NCBI Taxonomy" id="188477"/>
    <lineage>
        <taxon>Eukaryota</taxon>
        <taxon>Metazoa</taxon>
        <taxon>Spiralia</taxon>
        <taxon>Lophotrochozoa</taxon>
        <taxon>Mollusca</taxon>
        <taxon>Gastropoda</taxon>
        <taxon>Heterobranchia</taxon>
        <taxon>Euthyneura</taxon>
        <taxon>Panpulmonata</taxon>
        <taxon>Sacoglossa</taxon>
        <taxon>Placobranchoidea</taxon>
        <taxon>Plakobranchidae</taxon>
        <taxon>Elysia</taxon>
    </lineage>
</organism>
<dbReference type="STRING" id="188477.A0A3S0Z9H6"/>
<dbReference type="Pfam" id="PF00023">
    <property type="entry name" value="Ank"/>
    <property type="match status" value="1"/>
</dbReference>
<evidence type="ECO:0000256" key="3">
    <source>
        <dbReference type="PROSITE-ProRule" id="PRU00023"/>
    </source>
</evidence>
<dbReference type="Pfam" id="PF12796">
    <property type="entry name" value="Ank_2"/>
    <property type="match status" value="1"/>
</dbReference>
<dbReference type="PANTHER" id="PTHR24126">
    <property type="entry name" value="ANKYRIN REPEAT, PH AND SEC7 DOMAIN CONTAINING PROTEIN SECG-RELATED"/>
    <property type="match status" value="1"/>
</dbReference>
<gene>
    <name evidence="4" type="ORF">EGW08_018425</name>
</gene>
<dbReference type="PROSITE" id="PS50297">
    <property type="entry name" value="ANK_REP_REGION"/>
    <property type="match status" value="1"/>
</dbReference>
<evidence type="ECO:0000256" key="1">
    <source>
        <dbReference type="ARBA" id="ARBA00022737"/>
    </source>
</evidence>
<keyword evidence="2 3" id="KW-0040">ANK repeat</keyword>
<name>A0A3S0Z9H6_ELYCH</name>
<dbReference type="PROSITE" id="PS50088">
    <property type="entry name" value="ANK_REPEAT"/>
    <property type="match status" value="2"/>
</dbReference>
<dbReference type="SMART" id="SM00248">
    <property type="entry name" value="ANK"/>
    <property type="match status" value="4"/>
</dbReference>
<dbReference type="SUPFAM" id="SSF48403">
    <property type="entry name" value="Ankyrin repeat"/>
    <property type="match status" value="1"/>
</dbReference>
<dbReference type="Proteomes" id="UP000271974">
    <property type="component" value="Unassembled WGS sequence"/>
</dbReference>
<feature type="repeat" description="ANK" evidence="3">
    <location>
        <begin position="337"/>
        <end position="370"/>
    </location>
</feature>